<accession>A0A369UI10</accession>
<dbReference type="InterPro" id="IPR025493">
    <property type="entry name" value="DUF4384"/>
</dbReference>
<sequence length="448" mass="49334">MARLLEFFVPLFSFGLAIDEQIIDSAAQDSVDEVYARARALVEQARRSALAAGKPTAAVEAAAFAVVAWFDEIITRNPTWWSHASPMQVSLFNTNNAGNEFFEHLSNLKGGDEEVREVYYHALLLGFVGQYYYETGDHGELGKIKELNSRQLPVAPAPLHTLREEQVTPQPYLMKDPSGPRYPKSWDALVLKLGVTVALLIPIAYLVWFFVSPAKLAGPSVQQLVAQEIAGYVCADLSANVDKDGVTSIGGYVSKPIDLERLRTDVAGIPGVKTPSYQVKVLIWPHCEVVKLLTPYRQRNLDRHDGLAVTPTTGHSDRFVKDEQVIVKLIQANHDGYLYVDYYTVEGQVIHLFPNQREPHSGQVIAASGQLDVGQSGVQGGGWITVDAPFGQELISVVSSAKPLYQGLRPDSEAANVYLPLLKQAVEASRGDDKFVADFMTIQTEPTR</sequence>
<keyword evidence="1" id="KW-0812">Transmembrane</keyword>
<evidence type="ECO:0000256" key="1">
    <source>
        <dbReference type="SAM" id="Phobius"/>
    </source>
</evidence>
<dbReference type="OrthoDB" id="345640at2"/>
<keyword evidence="1" id="KW-0472">Membrane</keyword>
<dbReference type="PANTHER" id="PTHR38033">
    <property type="entry name" value="MEMBRANE PROTEIN-RELATED"/>
    <property type="match status" value="1"/>
</dbReference>
<proteinExistence type="predicted"/>
<keyword evidence="5" id="KW-1185">Reference proteome</keyword>
<dbReference type="RefSeq" id="WP_114847064.1">
    <property type="nucleotide sequence ID" value="NZ_JBHSPE010000010.1"/>
</dbReference>
<dbReference type="Pfam" id="PF14326">
    <property type="entry name" value="DUF4384"/>
    <property type="match status" value="1"/>
</dbReference>
<feature type="domain" description="DUF4384" evidence="3">
    <location>
        <begin position="323"/>
        <end position="403"/>
    </location>
</feature>
<dbReference type="InterPro" id="IPR017732">
    <property type="entry name" value="T4/T6SS_DotU"/>
</dbReference>
<evidence type="ECO:0000313" key="5">
    <source>
        <dbReference type="Proteomes" id="UP000253782"/>
    </source>
</evidence>
<evidence type="ECO:0000259" key="3">
    <source>
        <dbReference type="Pfam" id="PF14326"/>
    </source>
</evidence>
<feature type="transmembrane region" description="Helical" evidence="1">
    <location>
        <begin position="189"/>
        <end position="211"/>
    </location>
</feature>
<organism evidence="4 5">
    <name type="scientific">Dyella tabacisoli</name>
    <dbReference type="NCBI Taxonomy" id="2282381"/>
    <lineage>
        <taxon>Bacteria</taxon>
        <taxon>Pseudomonadati</taxon>
        <taxon>Pseudomonadota</taxon>
        <taxon>Gammaproteobacteria</taxon>
        <taxon>Lysobacterales</taxon>
        <taxon>Rhodanobacteraceae</taxon>
        <taxon>Dyella</taxon>
    </lineage>
</organism>
<feature type="domain" description="Type IV / VI secretion system DotU" evidence="2">
    <location>
        <begin position="4"/>
        <end position="202"/>
    </location>
</feature>
<dbReference type="Proteomes" id="UP000253782">
    <property type="component" value="Unassembled WGS sequence"/>
</dbReference>
<dbReference type="InterPro" id="IPR038522">
    <property type="entry name" value="T4/T6SS_DotU_sf"/>
</dbReference>
<dbReference type="Pfam" id="PF09850">
    <property type="entry name" value="DotU"/>
    <property type="match status" value="1"/>
</dbReference>
<protein>
    <submittedName>
        <fullName evidence="4">DUF4384 domain-containing protein</fullName>
    </submittedName>
</protein>
<gene>
    <name evidence="4" type="ORF">DVJ77_18770</name>
</gene>
<dbReference type="Gene3D" id="1.25.40.590">
    <property type="entry name" value="Type IV / VI secretion system, DotU"/>
    <property type="match status" value="1"/>
</dbReference>
<comment type="caution">
    <text evidence="4">The sequence shown here is derived from an EMBL/GenBank/DDBJ whole genome shotgun (WGS) entry which is preliminary data.</text>
</comment>
<evidence type="ECO:0000259" key="2">
    <source>
        <dbReference type="Pfam" id="PF09850"/>
    </source>
</evidence>
<name>A0A369UI10_9GAMM</name>
<keyword evidence="1" id="KW-1133">Transmembrane helix</keyword>
<dbReference type="EMBL" id="QQAH01000020">
    <property type="protein sequence ID" value="RDD80186.1"/>
    <property type="molecule type" value="Genomic_DNA"/>
</dbReference>
<dbReference type="AlphaFoldDB" id="A0A369UI10"/>
<dbReference type="PANTHER" id="PTHR38033:SF1">
    <property type="entry name" value="DOTU FAMILY TYPE IV_VI SECRETION SYSTEM PROTEIN"/>
    <property type="match status" value="1"/>
</dbReference>
<reference evidence="4 5" key="1">
    <citation type="submission" date="2018-07" db="EMBL/GenBank/DDBJ databases">
        <title>Dyella tabacisoli L4-6T, whole genome shotgun sequence.</title>
        <authorList>
            <person name="Zhou X.-K."/>
            <person name="Li W.-J."/>
            <person name="Duan Y.-Q."/>
        </authorList>
    </citation>
    <scope>NUCLEOTIDE SEQUENCE [LARGE SCALE GENOMIC DNA]</scope>
    <source>
        <strain evidence="4 5">L4-6</strain>
    </source>
</reference>
<evidence type="ECO:0000313" key="4">
    <source>
        <dbReference type="EMBL" id="RDD80186.1"/>
    </source>
</evidence>